<feature type="compositionally biased region" description="Acidic residues" evidence="1">
    <location>
        <begin position="54"/>
        <end position="64"/>
    </location>
</feature>
<reference evidence="2 3" key="1">
    <citation type="submission" date="2019-03" db="EMBL/GenBank/DDBJ databases">
        <title>First draft genome of Liparis tanakae, snailfish: a comprehensive survey of snailfish specific genes.</title>
        <authorList>
            <person name="Kim W."/>
            <person name="Song I."/>
            <person name="Jeong J.-H."/>
            <person name="Kim D."/>
            <person name="Kim S."/>
            <person name="Ryu S."/>
            <person name="Song J.Y."/>
            <person name="Lee S.K."/>
        </authorList>
    </citation>
    <scope>NUCLEOTIDE SEQUENCE [LARGE SCALE GENOMIC DNA]</scope>
    <source>
        <tissue evidence="2">Muscle</tissue>
    </source>
</reference>
<feature type="region of interest" description="Disordered" evidence="1">
    <location>
        <begin position="33"/>
        <end position="64"/>
    </location>
</feature>
<evidence type="ECO:0000313" key="3">
    <source>
        <dbReference type="Proteomes" id="UP000314294"/>
    </source>
</evidence>
<dbReference type="Proteomes" id="UP000314294">
    <property type="component" value="Unassembled WGS sequence"/>
</dbReference>
<organism evidence="2 3">
    <name type="scientific">Liparis tanakae</name>
    <name type="common">Tanaka's snailfish</name>
    <dbReference type="NCBI Taxonomy" id="230148"/>
    <lineage>
        <taxon>Eukaryota</taxon>
        <taxon>Metazoa</taxon>
        <taxon>Chordata</taxon>
        <taxon>Craniata</taxon>
        <taxon>Vertebrata</taxon>
        <taxon>Euteleostomi</taxon>
        <taxon>Actinopterygii</taxon>
        <taxon>Neopterygii</taxon>
        <taxon>Teleostei</taxon>
        <taxon>Neoteleostei</taxon>
        <taxon>Acanthomorphata</taxon>
        <taxon>Eupercaria</taxon>
        <taxon>Perciformes</taxon>
        <taxon>Cottioidei</taxon>
        <taxon>Cottales</taxon>
        <taxon>Liparidae</taxon>
        <taxon>Liparis</taxon>
    </lineage>
</organism>
<dbReference type="EMBL" id="SRLO01000189">
    <property type="protein sequence ID" value="TNN68522.1"/>
    <property type="molecule type" value="Genomic_DNA"/>
</dbReference>
<comment type="caution">
    <text evidence="2">The sequence shown here is derived from an EMBL/GenBank/DDBJ whole genome shotgun (WGS) entry which is preliminary data.</text>
</comment>
<keyword evidence="3" id="KW-1185">Reference proteome</keyword>
<protein>
    <submittedName>
        <fullName evidence="2">Uncharacterized protein</fullName>
    </submittedName>
</protein>
<name>A0A4Z2HUF1_9TELE</name>
<gene>
    <name evidence="2" type="ORF">EYF80_021307</name>
</gene>
<evidence type="ECO:0000256" key="1">
    <source>
        <dbReference type="SAM" id="MobiDB-lite"/>
    </source>
</evidence>
<accession>A0A4Z2HUF1</accession>
<evidence type="ECO:0000313" key="2">
    <source>
        <dbReference type="EMBL" id="TNN68522.1"/>
    </source>
</evidence>
<proteinExistence type="predicted"/>
<sequence length="64" mass="7365">MMTSQADTELSMLANTKYKRCCFRKGLQEGNTLVHTQGRGNTKRWVTEQKPNTEEEEQAVEDSE</sequence>
<dbReference type="AlphaFoldDB" id="A0A4Z2HUF1"/>